<dbReference type="Gene3D" id="3.30.420.10">
    <property type="entry name" value="Ribonuclease H-like superfamily/Ribonuclease H"/>
    <property type="match status" value="1"/>
</dbReference>
<dbReference type="GeneID" id="110982458"/>
<dbReference type="InterPro" id="IPR001584">
    <property type="entry name" value="Integrase_cat-core"/>
</dbReference>
<reference evidence="5" key="1">
    <citation type="submission" date="2025-08" db="UniProtKB">
        <authorList>
            <consortium name="RefSeq"/>
        </authorList>
    </citation>
    <scope>IDENTIFICATION</scope>
</reference>
<evidence type="ECO:0000259" key="3">
    <source>
        <dbReference type="PROSITE" id="PS50994"/>
    </source>
</evidence>
<organism evidence="4 5">
    <name type="scientific">Acanthaster planci</name>
    <name type="common">Crown-of-thorns starfish</name>
    <dbReference type="NCBI Taxonomy" id="133434"/>
    <lineage>
        <taxon>Eukaryota</taxon>
        <taxon>Metazoa</taxon>
        <taxon>Echinodermata</taxon>
        <taxon>Eleutherozoa</taxon>
        <taxon>Asterozoa</taxon>
        <taxon>Asteroidea</taxon>
        <taxon>Valvatacea</taxon>
        <taxon>Valvatida</taxon>
        <taxon>Acanthasteridae</taxon>
        <taxon>Acanthaster</taxon>
    </lineage>
</organism>
<keyword evidence="4" id="KW-1185">Reference proteome</keyword>
<dbReference type="Proteomes" id="UP000694845">
    <property type="component" value="Unplaced"/>
</dbReference>
<gene>
    <name evidence="5" type="primary">LOC110982458</name>
</gene>
<keyword evidence="1" id="KW-0175">Coiled coil</keyword>
<feature type="coiled-coil region" evidence="1">
    <location>
        <begin position="192"/>
        <end position="265"/>
    </location>
</feature>
<dbReference type="CDD" id="cd06503">
    <property type="entry name" value="ATP-synt_Fo_b"/>
    <property type="match status" value="1"/>
</dbReference>
<dbReference type="SUPFAM" id="SSF56672">
    <property type="entry name" value="DNA/RNA polymerases"/>
    <property type="match status" value="1"/>
</dbReference>
<dbReference type="OrthoDB" id="10068969at2759"/>
<evidence type="ECO:0000256" key="1">
    <source>
        <dbReference type="SAM" id="Coils"/>
    </source>
</evidence>
<dbReference type="Pfam" id="PF05380">
    <property type="entry name" value="Peptidase_A17"/>
    <property type="match status" value="1"/>
</dbReference>
<dbReference type="OMA" id="HISECIA"/>
<dbReference type="InterPro" id="IPR040676">
    <property type="entry name" value="DUF5641"/>
</dbReference>
<accession>A0A8B7YTD7</accession>
<evidence type="ECO:0000313" key="4">
    <source>
        <dbReference type="Proteomes" id="UP000694845"/>
    </source>
</evidence>
<feature type="compositionally biased region" description="Polar residues" evidence="2">
    <location>
        <begin position="1"/>
        <end position="16"/>
    </location>
</feature>
<dbReference type="GO" id="GO:0015074">
    <property type="term" value="P:DNA integration"/>
    <property type="evidence" value="ECO:0007669"/>
    <property type="project" value="InterPro"/>
</dbReference>
<feature type="domain" description="Integrase catalytic" evidence="3">
    <location>
        <begin position="1730"/>
        <end position="1917"/>
    </location>
</feature>
<dbReference type="InterPro" id="IPR008042">
    <property type="entry name" value="Retrotrans_Pao"/>
</dbReference>
<dbReference type="PANTHER" id="PTHR47331:SF6">
    <property type="entry name" value="DOUBLECORTIN DOMAIN-CONTAINING PROTEIN"/>
    <property type="match status" value="1"/>
</dbReference>
<proteinExistence type="predicted"/>
<feature type="region of interest" description="Disordered" evidence="2">
    <location>
        <begin position="540"/>
        <end position="565"/>
    </location>
</feature>
<dbReference type="RefSeq" id="XP_022096554.1">
    <property type="nucleotide sequence ID" value="XM_022240862.1"/>
</dbReference>
<dbReference type="GO" id="GO:0003676">
    <property type="term" value="F:nucleic acid binding"/>
    <property type="evidence" value="ECO:0007669"/>
    <property type="project" value="InterPro"/>
</dbReference>
<feature type="region of interest" description="Disordered" evidence="2">
    <location>
        <begin position="283"/>
        <end position="337"/>
    </location>
</feature>
<protein>
    <submittedName>
        <fullName evidence="5">Uncharacterized protein LOC110982458</fullName>
    </submittedName>
</protein>
<dbReference type="InterPro" id="IPR036397">
    <property type="entry name" value="RNaseH_sf"/>
</dbReference>
<dbReference type="Pfam" id="PF03564">
    <property type="entry name" value="DUF1759"/>
    <property type="match status" value="1"/>
</dbReference>
<dbReference type="InterPro" id="IPR043502">
    <property type="entry name" value="DNA/RNA_pol_sf"/>
</dbReference>
<dbReference type="PROSITE" id="PS50994">
    <property type="entry name" value="INTEGRASE"/>
    <property type="match status" value="1"/>
</dbReference>
<feature type="compositionally biased region" description="Polar residues" evidence="2">
    <location>
        <begin position="283"/>
        <end position="297"/>
    </location>
</feature>
<dbReference type="KEGG" id="aplc:110982458"/>
<evidence type="ECO:0000256" key="2">
    <source>
        <dbReference type="SAM" id="MobiDB-lite"/>
    </source>
</evidence>
<name>A0A8B7YTD7_ACAPL</name>
<dbReference type="Pfam" id="PF18701">
    <property type="entry name" value="DUF5641"/>
    <property type="match status" value="1"/>
</dbReference>
<feature type="region of interest" description="Disordered" evidence="2">
    <location>
        <begin position="1"/>
        <end position="35"/>
    </location>
</feature>
<dbReference type="InterPro" id="IPR005312">
    <property type="entry name" value="DUF1759"/>
</dbReference>
<dbReference type="InterPro" id="IPR012337">
    <property type="entry name" value="RNaseH-like_sf"/>
</dbReference>
<sequence>MSDQSPPVQSELPDTSVQDDTDVPGRPQRERRPTYKALITSIQAAEKELNQLWKMTQQALRQTSEPTTADNALAIVKEAKNTLEAYHECWNKLEKLYDQDESLKEDALQARTTFLENSNNANSSIAQATEWAYSLALETKSNFSGRSRCTEHSLLSKSSKASSSSSCSAKAQALAAAAAAAENATYEELIARRSSELVAQQAARELEQVRRDAEARVEHARRELEHQTLQAAAEADIQILKAKQAAAIERARSEAITQADQEENALLTSPNQTSNDHASLFRSSNEAKTPPTETCQLRPSAPEFKPATEQSPSPQNSPLLSTGPTQSTEPLGKQSADITLVSLTKDITDTLARQRQPAHEPDIYGGDPIMFQPWLSSFKTMISQAQTPSTQKLAFLAKYTKGEVRQLVDRFRHRYVANPETAYKEALKELEERFGDKTKITTQIIKKLHDFPKIKTDEHRKLLELADLCANTAAQMDDLTGLQILNYSFNTHPILEKLPTYIHNAWRKRASEYKTSVGTYPPFSMLAKFIKEKARIQNDPELYPSPHLNHKPERAPARRSPSSSLRVMATSTPAKSLSTSQTVSRCLYHDKQGHHISECIAFRREPMKERREFCKTKGLCYKCGDNHRVKDCNTKVQCKKCQSPNHATFMHTIPKENAGEPSVDPPADKPKIEETNTKCTKFLSCSSARSCSKIVLCKLYHKDRPSRSILGYVVLDDQSNACLADPEVFEALELRGPSFPYELSTCGGSKIMTEGRRASGIVVESPEGKTERLPTVIENAHIPGDKKEIPCPEVCAKFPHLKSIATKVPEIRDDVNIILLIGRSCPEPLKIRESRNGPKGTPWPQCTDLGWTVSGQICMAGENGRLHATVNRTVIRPDTCENHINVKDVLSPPNFATPTTDLYEETCDDNLRAMSIEDQRFIKILSEGAHINASGNLEFPLPLKETSTKLPNNYPQALRRLNNVVRTLKHKPEMKAEYVAYFDKLLTRGHASPVPEKELTCQPDKVWYLPHFPVRHPKKPDIRVVFDASAEYHNVSLNKALLQGPDQMNGLLGILLRFRVGEVAIMGDIEQMFHNFHVNKEHRDFLRFLWFESNDPSKQIAQYRMNVHLFGNVSSPAVATFGLRMIANECQQSHGQDVLDFVRRDFYVDDGLTSCPDTQSAVSLIRRTSDALATRKVRFHKIASNDKDVMKSLPQDAQAKDLRALDLARDALPTQRSLGVYWSLERDTFTFQINLDDKPFTRRGVLSVTSSIYDPMGLATPVTIEGKCILRQLITDAKGEPSKPQDVWDRPLPEKHLPRWTRWHDSLHHLEKIHLPRCFQPQQFGNAKRREIHIFSDASEHAIGAVAYLKLINDCDRPHVSFLLAKARVTPQHAVSIPRLELCGAVLATELAKIIQSEFKDRMSIDSTSFYTDSKIVLSYISNESKRFHVYVANRVHKIHTMSTPNQWHHVPTDENPADLASRSVPASQLNATMWFRGPNFLWNQEDTSRIVEIHARDEFLVNQEDPEVRKESRVIHTSVEDEAHGSANTKNGQQLGCSRFSRFSSWTTLLRAVSTLISHVKGFKSQNDETDKNPPRQVTSGVLQQAENVILRAVQNEYFHDETAALKSGGTNALKKDSPLRKLSPFIDEDGIIRVGGRLRRADLDLGGRHPVLLPKSSHISILVIRHFYHEVQHQGRHLTLASVRAGGKWIIGAHDLVRSVINRCTVCRKLRGKPLTQVMADLPEDRLQATPPFTNVGMDVFGPWSVITRKTRGGSAEAKRWAVLFTCLCTRAVHVEVIEAMDTSALISALRRFCSLRGPIARLRCDRGTNFIGAEGTLNQEQVARYLTSKNCEWIFNPPKASHFGGIWERQIGIIRRVLDSMFIQLGKHQLTHDVLITFMAEACAIVNSRPITTISSDANDPLPLTPAMLLTLKSHPVDAPPGNFVKEDLYGRQHWRRVQYLANQFWTRWRKEYLQSLQPRQKWTQTTPDLSEGDVVILRQKELPRNRWPLARVTKTYPSDDSRVRKVDIVICVDGTRRTYLRPISELVLLERASDSK</sequence>
<dbReference type="PANTHER" id="PTHR47331">
    <property type="entry name" value="PHD-TYPE DOMAIN-CONTAINING PROTEIN"/>
    <property type="match status" value="1"/>
</dbReference>
<dbReference type="SUPFAM" id="SSF53098">
    <property type="entry name" value="Ribonuclease H-like"/>
    <property type="match status" value="1"/>
</dbReference>
<feature type="compositionally biased region" description="Low complexity" evidence="2">
    <location>
        <begin position="310"/>
        <end position="321"/>
    </location>
</feature>
<evidence type="ECO:0000313" key="5">
    <source>
        <dbReference type="RefSeq" id="XP_022096554.1"/>
    </source>
</evidence>